<keyword evidence="1 4" id="KW-0489">Methyltransferase</keyword>
<keyword evidence="5" id="KW-1185">Reference proteome</keyword>
<comment type="caution">
    <text evidence="4">The sequence shown here is derived from an EMBL/GenBank/DDBJ whole genome shotgun (WGS) entry which is preliminary data.</text>
</comment>
<accession>A0A562HYU6</accession>
<keyword evidence="3" id="KW-0949">S-adenosyl-L-methionine</keyword>
<organism evidence="4 5">
    <name type="scientific">Azomonas agilis</name>
    <dbReference type="NCBI Taxonomy" id="116849"/>
    <lineage>
        <taxon>Bacteria</taxon>
        <taxon>Pseudomonadati</taxon>
        <taxon>Pseudomonadota</taxon>
        <taxon>Gammaproteobacteria</taxon>
        <taxon>Pseudomonadales</taxon>
        <taxon>Pseudomonadaceae</taxon>
        <taxon>Azomonas</taxon>
    </lineage>
</organism>
<reference evidence="4 5" key="1">
    <citation type="submission" date="2019-07" db="EMBL/GenBank/DDBJ databases">
        <title>Genomic Encyclopedia of Type Strains, Phase I: the one thousand microbial genomes (KMG-I) project.</title>
        <authorList>
            <person name="Kyrpides N."/>
        </authorList>
    </citation>
    <scope>NUCLEOTIDE SEQUENCE [LARGE SCALE GENOMIC DNA]</scope>
    <source>
        <strain evidence="4 5">DSM 375</strain>
    </source>
</reference>
<dbReference type="PANTHER" id="PTHR30481:SF4">
    <property type="entry name" value="SITE-SPECIFIC DNA-METHYLTRANSFERASE (ADENINE-SPECIFIC)"/>
    <property type="match status" value="1"/>
</dbReference>
<dbReference type="GO" id="GO:1904047">
    <property type="term" value="F:S-adenosyl-L-methionine binding"/>
    <property type="evidence" value="ECO:0007669"/>
    <property type="project" value="TreeGrafter"/>
</dbReference>
<dbReference type="GO" id="GO:0032259">
    <property type="term" value="P:methylation"/>
    <property type="evidence" value="ECO:0007669"/>
    <property type="project" value="UniProtKB-KW"/>
</dbReference>
<evidence type="ECO:0000256" key="3">
    <source>
        <dbReference type="ARBA" id="ARBA00022691"/>
    </source>
</evidence>
<dbReference type="PANTHER" id="PTHR30481">
    <property type="entry name" value="DNA ADENINE METHYLASE"/>
    <property type="match status" value="1"/>
</dbReference>
<dbReference type="Proteomes" id="UP000319627">
    <property type="component" value="Unassembled WGS sequence"/>
</dbReference>
<dbReference type="InterPro" id="IPR012327">
    <property type="entry name" value="MeTrfase_D12"/>
</dbReference>
<dbReference type="GO" id="GO:0009307">
    <property type="term" value="P:DNA restriction-modification system"/>
    <property type="evidence" value="ECO:0007669"/>
    <property type="project" value="InterPro"/>
</dbReference>
<dbReference type="Gene3D" id="3.40.50.150">
    <property type="entry name" value="Vaccinia Virus protein VP39"/>
    <property type="match status" value="1"/>
</dbReference>
<protein>
    <submittedName>
        <fullName evidence="4">D12 class N6 adenine-specific DNA methyltransferase</fullName>
    </submittedName>
</protein>
<dbReference type="GO" id="GO:0006298">
    <property type="term" value="P:mismatch repair"/>
    <property type="evidence" value="ECO:0007669"/>
    <property type="project" value="TreeGrafter"/>
</dbReference>
<evidence type="ECO:0000256" key="1">
    <source>
        <dbReference type="ARBA" id="ARBA00022603"/>
    </source>
</evidence>
<evidence type="ECO:0000313" key="4">
    <source>
        <dbReference type="EMBL" id="TWH63842.1"/>
    </source>
</evidence>
<sequence length="132" mass="15024">MTVMFLVFCSISPDSALIHRRLQSVVIERRDALEVIRAQDTPQTLFYVDPPYMPSTRSAAKYRHELNLEQHQALLDRLTKVQGMVVISGYPSELYDDVLTGWGRVERKHRASGSALPRTEVLWISPAAQESL</sequence>
<name>A0A562HYU6_9GAMM</name>
<gene>
    <name evidence="4" type="ORF">LX59_03004</name>
</gene>
<evidence type="ECO:0000256" key="2">
    <source>
        <dbReference type="ARBA" id="ARBA00022679"/>
    </source>
</evidence>
<keyword evidence="2 4" id="KW-0808">Transferase</keyword>
<dbReference type="EMBL" id="VLKG01000017">
    <property type="protein sequence ID" value="TWH63842.1"/>
    <property type="molecule type" value="Genomic_DNA"/>
</dbReference>
<evidence type="ECO:0000313" key="5">
    <source>
        <dbReference type="Proteomes" id="UP000319627"/>
    </source>
</evidence>
<dbReference type="AlphaFoldDB" id="A0A562HYU6"/>
<dbReference type="Pfam" id="PF02086">
    <property type="entry name" value="MethyltransfD12"/>
    <property type="match status" value="1"/>
</dbReference>
<dbReference type="InterPro" id="IPR029063">
    <property type="entry name" value="SAM-dependent_MTases_sf"/>
</dbReference>
<dbReference type="GO" id="GO:0009007">
    <property type="term" value="F:site-specific DNA-methyltransferase (adenine-specific) activity"/>
    <property type="evidence" value="ECO:0007669"/>
    <property type="project" value="UniProtKB-EC"/>
</dbReference>
<dbReference type="SUPFAM" id="SSF53335">
    <property type="entry name" value="S-adenosyl-L-methionine-dependent methyltransferases"/>
    <property type="match status" value="1"/>
</dbReference>
<dbReference type="GO" id="GO:0043565">
    <property type="term" value="F:sequence-specific DNA binding"/>
    <property type="evidence" value="ECO:0007669"/>
    <property type="project" value="TreeGrafter"/>
</dbReference>
<proteinExistence type="predicted"/>